<dbReference type="PANTHER" id="PTHR43744:SF8">
    <property type="entry name" value="SN-GLYCEROL-3-PHOSPHATE TRANSPORT SYSTEM PERMEASE PROTEIN UGPE"/>
    <property type="match status" value="1"/>
</dbReference>
<comment type="caution">
    <text evidence="9">The sequence shown here is derived from an EMBL/GenBank/DDBJ whole genome shotgun (WGS) entry which is preliminary data.</text>
</comment>
<dbReference type="GeneID" id="93299923"/>
<dbReference type="EMBL" id="MCGI01000001">
    <property type="protein sequence ID" value="ODM13716.1"/>
    <property type="molecule type" value="Genomic_DNA"/>
</dbReference>
<keyword evidence="6 7" id="KW-0472">Membrane</keyword>
<evidence type="ECO:0000256" key="2">
    <source>
        <dbReference type="ARBA" id="ARBA00022448"/>
    </source>
</evidence>
<dbReference type="InterPro" id="IPR000515">
    <property type="entry name" value="MetI-like"/>
</dbReference>
<evidence type="ECO:0000256" key="7">
    <source>
        <dbReference type="RuleBase" id="RU363032"/>
    </source>
</evidence>
<keyword evidence="2 7" id="KW-0813">Transport</keyword>
<feature type="transmembrane region" description="Helical" evidence="7">
    <location>
        <begin position="69"/>
        <end position="93"/>
    </location>
</feature>
<dbReference type="SUPFAM" id="SSF161098">
    <property type="entry name" value="MetI-like"/>
    <property type="match status" value="1"/>
</dbReference>
<protein>
    <submittedName>
        <fullName evidence="9">Lactose transport system permease protein LacG</fullName>
    </submittedName>
</protein>
<name>A0A1E3AZV2_9FIRM</name>
<dbReference type="CDD" id="cd06261">
    <property type="entry name" value="TM_PBP2"/>
    <property type="match status" value="1"/>
</dbReference>
<feature type="transmembrane region" description="Helical" evidence="7">
    <location>
        <begin position="141"/>
        <end position="160"/>
    </location>
</feature>
<evidence type="ECO:0000256" key="5">
    <source>
        <dbReference type="ARBA" id="ARBA00022989"/>
    </source>
</evidence>
<dbReference type="GO" id="GO:0005886">
    <property type="term" value="C:plasma membrane"/>
    <property type="evidence" value="ECO:0007669"/>
    <property type="project" value="UniProtKB-SubCell"/>
</dbReference>
<dbReference type="PROSITE" id="PS50928">
    <property type="entry name" value="ABC_TM1"/>
    <property type="match status" value="1"/>
</dbReference>
<evidence type="ECO:0000256" key="1">
    <source>
        <dbReference type="ARBA" id="ARBA00004651"/>
    </source>
</evidence>
<dbReference type="GO" id="GO:0055085">
    <property type="term" value="P:transmembrane transport"/>
    <property type="evidence" value="ECO:0007669"/>
    <property type="project" value="InterPro"/>
</dbReference>
<evidence type="ECO:0000313" key="10">
    <source>
        <dbReference type="Proteomes" id="UP000095003"/>
    </source>
</evidence>
<evidence type="ECO:0000256" key="6">
    <source>
        <dbReference type="ARBA" id="ARBA00023136"/>
    </source>
</evidence>
<feature type="transmembrane region" description="Helical" evidence="7">
    <location>
        <begin position="105"/>
        <end position="129"/>
    </location>
</feature>
<dbReference type="PANTHER" id="PTHR43744">
    <property type="entry name" value="ABC TRANSPORTER PERMEASE PROTEIN MG189-RELATED-RELATED"/>
    <property type="match status" value="1"/>
</dbReference>
<reference evidence="9 10" key="1">
    <citation type="submission" date="2016-07" db="EMBL/GenBank/DDBJ databases">
        <title>Characterization of isolates of Eisenbergiella tayi derived from blood cultures, using whole genome sequencing.</title>
        <authorList>
            <person name="Burdz T."/>
            <person name="Wiebe D."/>
            <person name="Huynh C."/>
            <person name="Bernard K."/>
        </authorList>
    </citation>
    <scope>NUCLEOTIDE SEQUENCE [LARGE SCALE GENOMIC DNA]</scope>
    <source>
        <strain evidence="9 10">NML 120489</strain>
    </source>
</reference>
<sequence>MKKKNRGKIVSYILLFGISILMLFPFFWMVRSSFMTNREIMTTPIQWLPSHYNLDNFRDAFARAPFSRYFVNSAVIVLINMAGSILSSSFIAFGFSRLRFVGKNLWFALLLSTMMIPQTVLMIPQFLIWQAVGAYNTFVPLTLPCFFGSAFNVFLVRQFYSGIPKEYDEAALVDGANYFVIYLRIIVPMAKPVLCTVGVFTFMNTWNDFMGPLLYLDKENLKTVSLALQNFMGQHVSEWNLMMALSSVITLPMIAVYFMAQRYFIEGITFSGLKG</sequence>
<dbReference type="Pfam" id="PF00528">
    <property type="entry name" value="BPD_transp_1"/>
    <property type="match status" value="1"/>
</dbReference>
<gene>
    <name evidence="9" type="primary">lacG_4</name>
    <name evidence="9" type="ORF">BEH84_01435</name>
</gene>
<dbReference type="PATRIC" id="fig|1432052.3.peg.1572"/>
<comment type="subcellular location">
    <subcellularLocation>
        <location evidence="1 7">Cell membrane</location>
        <topology evidence="1 7">Multi-pass membrane protein</topology>
    </subcellularLocation>
</comment>
<dbReference type="AlphaFoldDB" id="A0A1E3AZV2"/>
<proteinExistence type="inferred from homology"/>
<accession>A0A1E3AZV2</accession>
<dbReference type="Gene3D" id="1.10.3720.10">
    <property type="entry name" value="MetI-like"/>
    <property type="match status" value="1"/>
</dbReference>
<keyword evidence="4 7" id="KW-0812">Transmembrane</keyword>
<evidence type="ECO:0000256" key="4">
    <source>
        <dbReference type="ARBA" id="ARBA00022692"/>
    </source>
</evidence>
<dbReference type="InterPro" id="IPR035906">
    <property type="entry name" value="MetI-like_sf"/>
</dbReference>
<evidence type="ECO:0000256" key="3">
    <source>
        <dbReference type="ARBA" id="ARBA00022475"/>
    </source>
</evidence>
<feature type="transmembrane region" description="Helical" evidence="7">
    <location>
        <begin position="181"/>
        <end position="203"/>
    </location>
</feature>
<feature type="transmembrane region" description="Helical" evidence="7">
    <location>
        <begin position="239"/>
        <end position="260"/>
    </location>
</feature>
<feature type="transmembrane region" description="Helical" evidence="7">
    <location>
        <begin position="12"/>
        <end position="30"/>
    </location>
</feature>
<evidence type="ECO:0000259" key="8">
    <source>
        <dbReference type="PROSITE" id="PS50928"/>
    </source>
</evidence>
<comment type="similarity">
    <text evidence="7">Belongs to the binding-protein-dependent transport system permease family.</text>
</comment>
<organism evidence="9 10">
    <name type="scientific">Eisenbergiella tayi</name>
    <dbReference type="NCBI Taxonomy" id="1432052"/>
    <lineage>
        <taxon>Bacteria</taxon>
        <taxon>Bacillati</taxon>
        <taxon>Bacillota</taxon>
        <taxon>Clostridia</taxon>
        <taxon>Lachnospirales</taxon>
        <taxon>Lachnospiraceae</taxon>
        <taxon>Eisenbergiella</taxon>
    </lineage>
</organism>
<evidence type="ECO:0000313" key="9">
    <source>
        <dbReference type="EMBL" id="ODM13716.1"/>
    </source>
</evidence>
<feature type="domain" description="ABC transmembrane type-1" evidence="8">
    <location>
        <begin position="70"/>
        <end position="260"/>
    </location>
</feature>
<keyword evidence="3" id="KW-1003">Cell membrane</keyword>
<keyword evidence="5 7" id="KW-1133">Transmembrane helix</keyword>
<dbReference type="RefSeq" id="WP_044969881.1">
    <property type="nucleotide sequence ID" value="NZ_DBFYTC010000080.1"/>
</dbReference>
<dbReference type="Proteomes" id="UP000095003">
    <property type="component" value="Unassembled WGS sequence"/>
</dbReference>